<dbReference type="Proteomes" id="UP000184550">
    <property type="component" value="Unassembled WGS sequence"/>
</dbReference>
<reference evidence="1" key="1">
    <citation type="submission" date="2019-10" db="EMBL/GenBank/DDBJ databases">
        <authorList>
            <consortium name="Genoscope - CEA"/>
            <person name="William W."/>
        </authorList>
    </citation>
    <scope>NUCLEOTIDE SEQUENCE [LARGE SCALE GENOMIC DNA]</scope>
    <source>
        <strain evidence="1">BBR_PRJEB10992</strain>
    </source>
</reference>
<comment type="caution">
    <text evidence="1">The sequence shown here is derived from an EMBL/GenBank/DDBJ whole genome shotgun (WGS) entry which is preliminary data.</text>
</comment>
<dbReference type="OrthoDB" id="9836630at2"/>
<dbReference type="RefSeq" id="WP_083625358.1">
    <property type="nucleotide sequence ID" value="NZ_LR734878.1"/>
</dbReference>
<sequence length="141" mass="16395">MYKQQKDIEITINIAITLLRDRNLKNLIILKNFLTFIPNPNHIKEVLTKAVQEVVNSCPETTHWLLQHPHCLESEVKVKDVIHQEISNKFLSLGLTLEEFSFDSKGYLVLPDSLKQAFLKCSEFSYPNYDINLILYLLHSP</sequence>
<organism evidence="1 2">
    <name type="scientific">Planktothrix serta PCC 8927</name>
    <dbReference type="NCBI Taxonomy" id="671068"/>
    <lineage>
        <taxon>Bacteria</taxon>
        <taxon>Bacillati</taxon>
        <taxon>Cyanobacteriota</taxon>
        <taxon>Cyanophyceae</taxon>
        <taxon>Oscillatoriophycideae</taxon>
        <taxon>Oscillatoriales</taxon>
        <taxon>Microcoleaceae</taxon>
        <taxon>Planktothrix</taxon>
    </lineage>
</organism>
<gene>
    <name evidence="1" type="ORF">PL8927_760267</name>
</gene>
<evidence type="ECO:0000313" key="2">
    <source>
        <dbReference type="Proteomes" id="UP000184550"/>
    </source>
</evidence>
<evidence type="ECO:0000313" key="1">
    <source>
        <dbReference type="EMBL" id="VXD23080.1"/>
    </source>
</evidence>
<proteinExistence type="predicted"/>
<dbReference type="AlphaFoldDB" id="A0A7Z9BX01"/>
<name>A0A7Z9BX01_9CYAN</name>
<dbReference type="EMBL" id="CZCU02000153">
    <property type="protein sequence ID" value="VXD23080.1"/>
    <property type="molecule type" value="Genomic_DNA"/>
</dbReference>
<accession>A0A7Z9BX01</accession>
<keyword evidence="2" id="KW-1185">Reference proteome</keyword>
<protein>
    <submittedName>
        <fullName evidence="1">Uncharacterized protein</fullName>
    </submittedName>
</protein>